<dbReference type="SUPFAM" id="SSF50965">
    <property type="entry name" value="Galactose oxidase, central domain"/>
    <property type="match status" value="1"/>
</dbReference>
<dbReference type="Proteomes" id="UP001301769">
    <property type="component" value="Unassembled WGS sequence"/>
</dbReference>
<keyword evidence="2" id="KW-0472">Membrane</keyword>
<dbReference type="CDD" id="cd12087">
    <property type="entry name" value="TM_EGFR-like"/>
    <property type="match status" value="1"/>
</dbReference>
<feature type="compositionally biased region" description="Polar residues" evidence="1">
    <location>
        <begin position="738"/>
        <end position="764"/>
    </location>
</feature>
<reference evidence="4" key="2">
    <citation type="submission" date="2023-05" db="EMBL/GenBank/DDBJ databases">
        <authorList>
            <consortium name="Lawrence Berkeley National Laboratory"/>
            <person name="Steindorff A."/>
            <person name="Hensen N."/>
            <person name="Bonometti L."/>
            <person name="Westerberg I."/>
            <person name="Brannstrom I.O."/>
            <person name="Guillou S."/>
            <person name="Cros-Aarteil S."/>
            <person name="Calhoun S."/>
            <person name="Haridas S."/>
            <person name="Kuo A."/>
            <person name="Mondo S."/>
            <person name="Pangilinan J."/>
            <person name="Riley R."/>
            <person name="Labutti K."/>
            <person name="Andreopoulos B."/>
            <person name="Lipzen A."/>
            <person name="Chen C."/>
            <person name="Yanf M."/>
            <person name="Daum C."/>
            <person name="Ng V."/>
            <person name="Clum A."/>
            <person name="Ohm R."/>
            <person name="Martin F."/>
            <person name="Silar P."/>
            <person name="Natvig D."/>
            <person name="Lalanne C."/>
            <person name="Gautier V."/>
            <person name="Ament-Velasquez S.L."/>
            <person name="Kruys A."/>
            <person name="Hutchinson M.I."/>
            <person name="Powell A.J."/>
            <person name="Barry K."/>
            <person name="Miller A.N."/>
            <person name="Grigoriev I.V."/>
            <person name="Debuchy R."/>
            <person name="Gladieux P."/>
            <person name="Thoren M.H."/>
            <person name="Johannesson H."/>
        </authorList>
    </citation>
    <scope>NUCLEOTIDE SEQUENCE</scope>
    <source>
        <strain evidence="4">PSN293</strain>
    </source>
</reference>
<feature type="compositionally biased region" description="Polar residues" evidence="1">
    <location>
        <begin position="664"/>
        <end position="683"/>
    </location>
</feature>
<evidence type="ECO:0000313" key="5">
    <source>
        <dbReference type="Proteomes" id="UP001301769"/>
    </source>
</evidence>
<feature type="compositionally biased region" description="Polar residues" evidence="1">
    <location>
        <begin position="721"/>
        <end position="731"/>
    </location>
</feature>
<feature type="compositionally biased region" description="Polar residues" evidence="1">
    <location>
        <begin position="864"/>
        <end position="877"/>
    </location>
</feature>
<evidence type="ECO:0000313" key="4">
    <source>
        <dbReference type="EMBL" id="KAK4218602.1"/>
    </source>
</evidence>
<dbReference type="EMBL" id="MU858052">
    <property type="protein sequence ID" value="KAK4218602.1"/>
    <property type="molecule type" value="Genomic_DNA"/>
</dbReference>
<feature type="signal peptide" evidence="3">
    <location>
        <begin position="1"/>
        <end position="22"/>
    </location>
</feature>
<dbReference type="InterPro" id="IPR015915">
    <property type="entry name" value="Kelch-typ_b-propeller"/>
</dbReference>
<feature type="region of interest" description="Disordered" evidence="1">
    <location>
        <begin position="663"/>
        <end position="764"/>
    </location>
</feature>
<keyword evidence="2" id="KW-0812">Transmembrane</keyword>
<evidence type="ECO:0000256" key="1">
    <source>
        <dbReference type="SAM" id="MobiDB-lite"/>
    </source>
</evidence>
<keyword evidence="3" id="KW-0732">Signal</keyword>
<dbReference type="PANTHER" id="PTHR23244:SF471">
    <property type="entry name" value="GUANINE NUCLEOTIDE-BINDING PROTEIN SUBUNIT BETA 1-RELATED"/>
    <property type="match status" value="1"/>
</dbReference>
<reference evidence="4" key="1">
    <citation type="journal article" date="2023" name="Mol. Phylogenet. Evol.">
        <title>Genome-scale phylogeny and comparative genomics of the fungal order Sordariales.</title>
        <authorList>
            <person name="Hensen N."/>
            <person name="Bonometti L."/>
            <person name="Westerberg I."/>
            <person name="Brannstrom I.O."/>
            <person name="Guillou S."/>
            <person name="Cros-Aarteil S."/>
            <person name="Calhoun S."/>
            <person name="Haridas S."/>
            <person name="Kuo A."/>
            <person name="Mondo S."/>
            <person name="Pangilinan J."/>
            <person name="Riley R."/>
            <person name="LaButti K."/>
            <person name="Andreopoulos B."/>
            <person name="Lipzen A."/>
            <person name="Chen C."/>
            <person name="Yan M."/>
            <person name="Daum C."/>
            <person name="Ng V."/>
            <person name="Clum A."/>
            <person name="Steindorff A."/>
            <person name="Ohm R.A."/>
            <person name="Martin F."/>
            <person name="Silar P."/>
            <person name="Natvig D.O."/>
            <person name="Lalanne C."/>
            <person name="Gautier V."/>
            <person name="Ament-Velasquez S.L."/>
            <person name="Kruys A."/>
            <person name="Hutchinson M.I."/>
            <person name="Powell A.J."/>
            <person name="Barry K."/>
            <person name="Miller A.N."/>
            <person name="Grigoriev I.V."/>
            <person name="Debuchy R."/>
            <person name="Gladieux P."/>
            <person name="Hiltunen Thoren M."/>
            <person name="Johannesson H."/>
        </authorList>
    </citation>
    <scope>NUCLEOTIDE SEQUENCE</scope>
    <source>
        <strain evidence="4">PSN293</strain>
    </source>
</reference>
<sequence length="944" mass="101297">MMISSHVAQLLSAAALVSTVRGQARWPADQVNTTLCQWIQPRVALLQDTVYLDGGSIWWMPGLKNGQLLPPESDDNPLGIIFTLNFSKPFKTSDNITAVFDQVSKAAEGTAANNLAPNYLDGAILGNDHELFLYGGLVRETDEFELPGPREIQIYRKSSYGLDKPGLIPGFVHTSLPDEVTRYVAYGGAANVPSENKAFYFSGLRAPDKGEIFRPANSVTANVTSDTLVVLDMTTQLQETWQNITLPSNIKGRANPELVWVPVGKQGILVSLGGVIFPDFADYLAESADPTASKATSPLFMSTIDIYDIASGEWFSQPTKDGPGQLTRGCAVLATAQDYSSFNIYYYGGYDGLDTTKPFNDDVWVLSLPSFTWTKVADGAGSGRAGHKCFMPYPDRMMAIGGYTPSTGIALTCLKETIRIFDVNTAQWLDRYDPSKWSNYSIPDAVVKVIGGTATGGAKLTAPSRGWEDEGLGDIFGTKYPTERIKTYYPYEVAQPKDNTNPNVPNNDNSNEGGGSGLPSWLAPVLGVVLGLMFLTMIAVLILLWRRRKLLKRGGITGGRSEAGTEDTNRHRVMNWMRGQTSEAKAPTFSGTSEYNLSSPADVESSVDNLPPAVPQPPNMAEIMGREIRQPVELMDTSPRVELHDTGLNHVDVMSRYSHLGQDMTGSSLNHPSAYSHTSQIDHASSLSRSSNSVVGGQQSFMPLDYRPDSDLLGNPILTPTGASSAYTTSPVPALATVSETEVASHNNGPASAPTNNPTQQQYNSSRVLSGISNVSERDRSHLRQISDTSVSSVTTTNLGGGDRILYSPEPPGSFYPQQTQTQPEQQPLLQQQQVVVSPGPVSPPTASADGGVNPDAADYMTARPTNSPQQPTSTMVVSPLVGELNPPPPIIGGAAGASSDGRSGSPISLRRSVFFENREDMNDNAPPLPGGGSSSNQGGAGRS</sequence>
<organism evidence="4 5">
    <name type="scientific">Rhypophila decipiens</name>
    <dbReference type="NCBI Taxonomy" id="261697"/>
    <lineage>
        <taxon>Eukaryota</taxon>
        <taxon>Fungi</taxon>
        <taxon>Dikarya</taxon>
        <taxon>Ascomycota</taxon>
        <taxon>Pezizomycotina</taxon>
        <taxon>Sordariomycetes</taxon>
        <taxon>Sordariomycetidae</taxon>
        <taxon>Sordariales</taxon>
        <taxon>Naviculisporaceae</taxon>
        <taxon>Rhypophila</taxon>
    </lineage>
</organism>
<feature type="compositionally biased region" description="Gly residues" evidence="1">
    <location>
        <begin position="931"/>
        <end position="944"/>
    </location>
</feature>
<feature type="compositionally biased region" description="Low complexity" evidence="1">
    <location>
        <begin position="498"/>
        <end position="511"/>
    </location>
</feature>
<name>A0AAN7BCS8_9PEZI</name>
<proteinExistence type="predicted"/>
<comment type="caution">
    <text evidence="4">The sequence shown here is derived from an EMBL/GenBank/DDBJ whole genome shotgun (WGS) entry which is preliminary data.</text>
</comment>
<dbReference type="PANTHER" id="PTHR23244">
    <property type="entry name" value="KELCH REPEAT DOMAIN"/>
    <property type="match status" value="1"/>
</dbReference>
<dbReference type="AlphaFoldDB" id="A0AAN7BCS8"/>
<evidence type="ECO:0000256" key="2">
    <source>
        <dbReference type="SAM" id="Phobius"/>
    </source>
</evidence>
<keyword evidence="5" id="KW-1185">Reference proteome</keyword>
<evidence type="ECO:0000256" key="3">
    <source>
        <dbReference type="SAM" id="SignalP"/>
    </source>
</evidence>
<feature type="compositionally biased region" description="Low complexity" evidence="1">
    <location>
        <begin position="817"/>
        <end position="840"/>
    </location>
</feature>
<keyword evidence="2" id="KW-1133">Transmembrane helix</keyword>
<feature type="compositionally biased region" description="Low complexity" evidence="1">
    <location>
        <begin position="787"/>
        <end position="797"/>
    </location>
</feature>
<feature type="compositionally biased region" description="Low complexity" evidence="1">
    <location>
        <begin position="897"/>
        <end position="907"/>
    </location>
</feature>
<feature type="region of interest" description="Disordered" evidence="1">
    <location>
        <begin position="776"/>
        <end position="944"/>
    </location>
</feature>
<feature type="region of interest" description="Disordered" evidence="1">
    <location>
        <begin position="495"/>
        <end position="515"/>
    </location>
</feature>
<gene>
    <name evidence="4" type="ORF">QBC37DRAFT_412061</name>
</gene>
<dbReference type="InterPro" id="IPR011043">
    <property type="entry name" value="Gal_Oxase/kelch_b-propeller"/>
</dbReference>
<feature type="transmembrane region" description="Helical" evidence="2">
    <location>
        <begin position="521"/>
        <end position="545"/>
    </location>
</feature>
<feature type="chain" id="PRO_5042962755" description="Kelch repeat-containing protein" evidence="3">
    <location>
        <begin position="23"/>
        <end position="944"/>
    </location>
</feature>
<accession>A0AAN7BCS8</accession>
<dbReference type="Gene3D" id="2.120.10.80">
    <property type="entry name" value="Kelch-type beta propeller"/>
    <property type="match status" value="1"/>
</dbReference>
<evidence type="ECO:0008006" key="6">
    <source>
        <dbReference type="Google" id="ProtNLM"/>
    </source>
</evidence>
<protein>
    <recommendedName>
        <fullName evidence="6">Kelch repeat-containing protein</fullName>
    </recommendedName>
</protein>